<evidence type="ECO:0000313" key="3">
    <source>
        <dbReference type="Proteomes" id="UP001630127"/>
    </source>
</evidence>
<dbReference type="Pfam" id="PF08268">
    <property type="entry name" value="FBA_3"/>
    <property type="match status" value="1"/>
</dbReference>
<dbReference type="Pfam" id="PF00646">
    <property type="entry name" value="F-box"/>
    <property type="match status" value="1"/>
</dbReference>
<dbReference type="InterPro" id="IPR013187">
    <property type="entry name" value="F-box-assoc_dom_typ3"/>
</dbReference>
<keyword evidence="3" id="KW-1185">Reference proteome</keyword>
<sequence length="543" mass="64727">MSEIMPYDLIVEILRRLPVKYLLRCRCVCKLWCAITKERSFIDKHRTSSKEIFVYKDFLSYLLEDFTKEKYEYITTKHGLLLKKNTTSDTYLIKNPSTKQVLYLPRPSDHDWSDMRIIYVRNIDTYKLAYFYPKKGTKEFIGCRVLTIGTDLNWRSLDIPSCSKKLGIGDIKGDIDLMEIDNVVFIFRHGYCELIRIEMESESITTVMIPQDLFSDWNDVRPLPYSDDVMFCLAKVEDEKINVQVLENCKKEKWVGEKMDILSKSMRKYPNMMNIRNYHLNENWLWIYANEDFLYAYDIRAKRRRIEKSELSWKTLVYILNPSLERNFIQRHMGHSKLVKIYEEARKTRTHVGENYLSSADKYKLAYVKYNQGNESAGVCRFLIVGTDVNWRSIDIPGCTKLRASVEKRIKIKQIGDMLFLFQYGCLEIVCIEMERQCITTVEIPHFLFSGWEDVRMFCWNGKFSLARVEEEKLNFWALESYKEQKWGKRKQVVCLDILRKLPNSAEFMRKYPNLRELRYHGLKHDWFGICGEYGDRIVYNVR</sequence>
<proteinExistence type="predicted"/>
<gene>
    <name evidence="2" type="ORF">ACH5RR_017682</name>
</gene>
<dbReference type="PANTHER" id="PTHR31111">
    <property type="entry name" value="BNAA05G37150D PROTEIN-RELATED"/>
    <property type="match status" value="1"/>
</dbReference>
<organism evidence="2 3">
    <name type="scientific">Cinchona calisaya</name>
    <dbReference type="NCBI Taxonomy" id="153742"/>
    <lineage>
        <taxon>Eukaryota</taxon>
        <taxon>Viridiplantae</taxon>
        <taxon>Streptophyta</taxon>
        <taxon>Embryophyta</taxon>
        <taxon>Tracheophyta</taxon>
        <taxon>Spermatophyta</taxon>
        <taxon>Magnoliopsida</taxon>
        <taxon>eudicotyledons</taxon>
        <taxon>Gunneridae</taxon>
        <taxon>Pentapetalae</taxon>
        <taxon>asterids</taxon>
        <taxon>lamiids</taxon>
        <taxon>Gentianales</taxon>
        <taxon>Rubiaceae</taxon>
        <taxon>Cinchonoideae</taxon>
        <taxon>Cinchoneae</taxon>
        <taxon>Cinchona</taxon>
    </lineage>
</organism>
<dbReference type="InterPro" id="IPR036047">
    <property type="entry name" value="F-box-like_dom_sf"/>
</dbReference>
<dbReference type="InterPro" id="IPR001810">
    <property type="entry name" value="F-box_dom"/>
</dbReference>
<dbReference type="EMBL" id="JBJUIK010000008">
    <property type="protein sequence ID" value="KAL3519533.1"/>
    <property type="molecule type" value="Genomic_DNA"/>
</dbReference>
<dbReference type="SMART" id="SM00256">
    <property type="entry name" value="FBOX"/>
    <property type="match status" value="1"/>
</dbReference>
<dbReference type="AlphaFoldDB" id="A0ABD2ZKL2"/>
<dbReference type="SUPFAM" id="SSF81383">
    <property type="entry name" value="F-box domain"/>
    <property type="match status" value="1"/>
</dbReference>
<name>A0ABD2ZKL2_9GENT</name>
<dbReference type="CDD" id="cd22157">
    <property type="entry name" value="F-box_AtFBW1-like"/>
    <property type="match status" value="1"/>
</dbReference>
<dbReference type="PANTHER" id="PTHR31111:SF136">
    <property type="entry name" value="F-BOX ASSOCIATED DOMAIN-CONTAINING PROTEIN"/>
    <property type="match status" value="1"/>
</dbReference>
<protein>
    <recommendedName>
        <fullName evidence="1">F-box domain-containing protein</fullName>
    </recommendedName>
</protein>
<dbReference type="Gene3D" id="1.20.1280.50">
    <property type="match status" value="1"/>
</dbReference>
<evidence type="ECO:0000259" key="1">
    <source>
        <dbReference type="SMART" id="SM00256"/>
    </source>
</evidence>
<feature type="domain" description="F-box" evidence="1">
    <location>
        <begin position="5"/>
        <end position="45"/>
    </location>
</feature>
<evidence type="ECO:0000313" key="2">
    <source>
        <dbReference type="EMBL" id="KAL3519533.1"/>
    </source>
</evidence>
<accession>A0ABD2ZKL2</accession>
<dbReference type="Proteomes" id="UP001630127">
    <property type="component" value="Unassembled WGS sequence"/>
</dbReference>
<comment type="caution">
    <text evidence="2">The sequence shown here is derived from an EMBL/GenBank/DDBJ whole genome shotgun (WGS) entry which is preliminary data.</text>
</comment>
<reference evidence="2 3" key="1">
    <citation type="submission" date="2024-11" db="EMBL/GenBank/DDBJ databases">
        <title>A near-complete genome assembly of Cinchona calisaya.</title>
        <authorList>
            <person name="Lian D.C."/>
            <person name="Zhao X.W."/>
            <person name="Wei L."/>
        </authorList>
    </citation>
    <scope>NUCLEOTIDE SEQUENCE [LARGE SCALE GENOMIC DNA]</scope>
    <source>
        <tissue evidence="2">Nenye</tissue>
    </source>
</reference>